<protein>
    <recommendedName>
        <fullName evidence="5 9">Uracil-DNA glycosylase</fullName>
        <shortName evidence="9">UDG</shortName>
        <ecNumber evidence="4 9">3.2.2.27</ecNumber>
    </recommendedName>
</protein>
<evidence type="ECO:0000256" key="3">
    <source>
        <dbReference type="ARBA" id="ARBA00008184"/>
    </source>
</evidence>
<dbReference type="CDD" id="cd10027">
    <property type="entry name" value="UDG-F1-like"/>
    <property type="match status" value="1"/>
</dbReference>
<comment type="caution">
    <text evidence="13">The sequence shown here is derived from an EMBL/GenBank/DDBJ whole genome shotgun (WGS) entry which is preliminary data.</text>
</comment>
<dbReference type="NCBIfam" id="NF003588">
    <property type="entry name" value="PRK05254.1-1"/>
    <property type="match status" value="1"/>
</dbReference>
<dbReference type="Proteomes" id="UP001150641">
    <property type="component" value="Unassembled WGS sequence"/>
</dbReference>
<keyword evidence="6 9" id="KW-0227">DNA damage</keyword>
<dbReference type="InterPro" id="IPR018085">
    <property type="entry name" value="Ura-DNA_Glyclase_AS"/>
</dbReference>
<dbReference type="InterPro" id="IPR002043">
    <property type="entry name" value="UDG_fam1"/>
</dbReference>
<evidence type="ECO:0000259" key="12">
    <source>
        <dbReference type="SMART" id="SM00986"/>
    </source>
</evidence>
<dbReference type="Gene3D" id="3.40.470.10">
    <property type="entry name" value="Uracil-DNA glycosylase-like domain"/>
    <property type="match status" value="1"/>
</dbReference>
<keyword evidence="8 9" id="KW-0234">DNA repair</keyword>
<dbReference type="EC" id="3.2.2.27" evidence="4 9"/>
<dbReference type="NCBIfam" id="NF003591">
    <property type="entry name" value="PRK05254.1-4"/>
    <property type="match status" value="1"/>
</dbReference>
<dbReference type="PROSITE" id="PS00130">
    <property type="entry name" value="U_DNA_GLYCOSYLASE"/>
    <property type="match status" value="1"/>
</dbReference>
<dbReference type="PANTHER" id="PTHR11264">
    <property type="entry name" value="URACIL-DNA GLYCOSYLASE"/>
    <property type="match status" value="1"/>
</dbReference>
<comment type="similarity">
    <text evidence="3 9 11">Belongs to the uracil-DNA glycosylase (UDG) superfamily. UNG family.</text>
</comment>
<dbReference type="NCBIfam" id="TIGR00628">
    <property type="entry name" value="ung"/>
    <property type="match status" value="1"/>
</dbReference>
<evidence type="ECO:0000256" key="8">
    <source>
        <dbReference type="ARBA" id="ARBA00023204"/>
    </source>
</evidence>
<dbReference type="HAMAP" id="MF_00148">
    <property type="entry name" value="UDG"/>
    <property type="match status" value="1"/>
</dbReference>
<organism evidence="13 14">
    <name type="scientific">Dryocola boscaweniae</name>
    <dbReference type="NCBI Taxonomy" id="2925397"/>
    <lineage>
        <taxon>Bacteria</taxon>
        <taxon>Pseudomonadati</taxon>
        <taxon>Pseudomonadota</taxon>
        <taxon>Gammaproteobacteria</taxon>
        <taxon>Enterobacterales</taxon>
        <taxon>Enterobacteriaceae</taxon>
        <taxon>Dryocola</taxon>
    </lineage>
</organism>
<proteinExistence type="inferred from homology"/>
<comment type="function">
    <text evidence="2 9 11">Excises uracil residues from the DNA which can arise as a result of misincorporation of dUMP residues by DNA polymerase or due to deamination of cytosine.</text>
</comment>
<comment type="subcellular location">
    <subcellularLocation>
        <location evidence="9">Cytoplasm</location>
    </subcellularLocation>
</comment>
<evidence type="ECO:0000313" key="14">
    <source>
        <dbReference type="Proteomes" id="UP001150641"/>
    </source>
</evidence>
<feature type="active site" description="Proton acceptor" evidence="9 10">
    <location>
        <position position="64"/>
    </location>
</feature>
<evidence type="ECO:0000256" key="4">
    <source>
        <dbReference type="ARBA" id="ARBA00012030"/>
    </source>
</evidence>
<evidence type="ECO:0000256" key="7">
    <source>
        <dbReference type="ARBA" id="ARBA00022801"/>
    </source>
</evidence>
<keyword evidence="13" id="KW-0326">Glycosidase</keyword>
<keyword evidence="7 9" id="KW-0378">Hydrolase</keyword>
<evidence type="ECO:0000256" key="11">
    <source>
        <dbReference type="RuleBase" id="RU003780"/>
    </source>
</evidence>
<sequence>MTTSLTWHDVLAEEKQQPYFINTLSTVAAERAAGVTVYPPQKDVFNAFRFTELGDVKVVILGQDPYHGPGQAHGLAFSVLPGVAVPPSLGNMYKELQNDFPDFVRPDHGYLESWAHQGVMLLNTVLTVEAGKAHSHARLGWETFTDKVIELINQHREGVVFLLWGSHAQKKGSIIDRKRHYVLQAPHPSPLSAHRGFLGCGHFAKTNDYLIERRQTPIDWSPKLPGQ</sequence>
<dbReference type="Pfam" id="PF03167">
    <property type="entry name" value="UDG"/>
    <property type="match status" value="1"/>
</dbReference>
<comment type="catalytic activity">
    <reaction evidence="1 9 11">
        <text>Hydrolyzes single-stranded DNA or mismatched double-stranded DNA and polynucleotides, releasing free uracil.</text>
        <dbReference type="EC" id="3.2.2.27"/>
    </reaction>
</comment>
<dbReference type="SMART" id="SM00987">
    <property type="entry name" value="UreE_C"/>
    <property type="match status" value="1"/>
</dbReference>
<dbReference type="GO" id="GO:0005737">
    <property type="term" value="C:cytoplasm"/>
    <property type="evidence" value="ECO:0007669"/>
    <property type="project" value="UniProtKB-SubCell"/>
</dbReference>
<dbReference type="AlphaFoldDB" id="A0A9X3ANY3"/>
<dbReference type="NCBIfam" id="NF003592">
    <property type="entry name" value="PRK05254.1-5"/>
    <property type="match status" value="1"/>
</dbReference>
<evidence type="ECO:0000256" key="9">
    <source>
        <dbReference type="HAMAP-Rule" id="MF_00148"/>
    </source>
</evidence>
<dbReference type="RefSeq" id="WP_271121247.1">
    <property type="nucleotide sequence ID" value="NZ_JALHAN010000048.1"/>
</dbReference>
<dbReference type="SMART" id="SM00986">
    <property type="entry name" value="UDG"/>
    <property type="match status" value="1"/>
</dbReference>
<evidence type="ECO:0000256" key="2">
    <source>
        <dbReference type="ARBA" id="ARBA00002631"/>
    </source>
</evidence>
<dbReference type="NCBIfam" id="NF003589">
    <property type="entry name" value="PRK05254.1-2"/>
    <property type="match status" value="1"/>
</dbReference>
<name>A0A9X3ANY3_9ENTR</name>
<dbReference type="PANTHER" id="PTHR11264:SF0">
    <property type="entry name" value="URACIL-DNA GLYCOSYLASE"/>
    <property type="match status" value="1"/>
</dbReference>
<dbReference type="GO" id="GO:0097510">
    <property type="term" value="P:base-excision repair, AP site formation via deaminated base removal"/>
    <property type="evidence" value="ECO:0007669"/>
    <property type="project" value="TreeGrafter"/>
</dbReference>
<evidence type="ECO:0000313" key="13">
    <source>
        <dbReference type="EMBL" id="MCT4700295.1"/>
    </source>
</evidence>
<evidence type="ECO:0000256" key="1">
    <source>
        <dbReference type="ARBA" id="ARBA00001400"/>
    </source>
</evidence>
<dbReference type="EMBL" id="JALHAP010000059">
    <property type="protein sequence ID" value="MCT4700295.1"/>
    <property type="molecule type" value="Genomic_DNA"/>
</dbReference>
<evidence type="ECO:0000256" key="5">
    <source>
        <dbReference type="ARBA" id="ARBA00018429"/>
    </source>
</evidence>
<accession>A0A9X3ANY3</accession>
<evidence type="ECO:0000256" key="10">
    <source>
        <dbReference type="PROSITE-ProRule" id="PRU10072"/>
    </source>
</evidence>
<keyword evidence="14" id="KW-1185">Reference proteome</keyword>
<dbReference type="FunFam" id="3.40.470.10:FF:000001">
    <property type="entry name" value="Uracil-DNA glycosylase"/>
    <property type="match status" value="1"/>
</dbReference>
<feature type="domain" description="Uracil-DNA glycosylase-like" evidence="12">
    <location>
        <begin position="49"/>
        <end position="210"/>
    </location>
</feature>
<keyword evidence="9" id="KW-0963">Cytoplasm</keyword>
<gene>
    <name evidence="9 13" type="primary">ung</name>
    <name evidence="13" type="ORF">MUA00_00395</name>
</gene>
<dbReference type="GO" id="GO:0004844">
    <property type="term" value="F:uracil DNA N-glycosylase activity"/>
    <property type="evidence" value="ECO:0007669"/>
    <property type="project" value="UniProtKB-UniRule"/>
</dbReference>
<dbReference type="InterPro" id="IPR005122">
    <property type="entry name" value="Uracil-DNA_glycosylase-like"/>
</dbReference>
<evidence type="ECO:0000256" key="6">
    <source>
        <dbReference type="ARBA" id="ARBA00022763"/>
    </source>
</evidence>
<dbReference type="InterPro" id="IPR036895">
    <property type="entry name" value="Uracil-DNA_glycosylase-like_sf"/>
</dbReference>
<reference evidence="13" key="1">
    <citation type="submission" date="2022-03" db="EMBL/GenBank/DDBJ databases">
        <title>Proposal of a novel genus Dryocolo and two novel species.</title>
        <authorList>
            <person name="Maddock D.W."/>
            <person name="Brady C.L."/>
            <person name="Denman S."/>
            <person name="Arnold D."/>
        </authorList>
    </citation>
    <scope>NUCLEOTIDE SEQUENCE</scope>
    <source>
        <strain evidence="13">H6W4</strain>
    </source>
</reference>
<dbReference type="SUPFAM" id="SSF52141">
    <property type="entry name" value="Uracil-DNA glycosylase-like"/>
    <property type="match status" value="1"/>
</dbReference>